<feature type="compositionally biased region" description="Acidic residues" evidence="1">
    <location>
        <begin position="156"/>
        <end position="176"/>
    </location>
</feature>
<protein>
    <submittedName>
        <fullName evidence="2">Uncharacterized protein</fullName>
    </submittedName>
</protein>
<feature type="compositionally biased region" description="Acidic residues" evidence="1">
    <location>
        <begin position="27"/>
        <end position="47"/>
    </location>
</feature>
<feature type="compositionally biased region" description="Acidic residues" evidence="1">
    <location>
        <begin position="120"/>
        <end position="148"/>
    </location>
</feature>
<dbReference type="AlphaFoldDB" id="A0A699HS68"/>
<name>A0A699HS68_TANCI</name>
<dbReference type="EMBL" id="BKCJ010194013">
    <property type="protein sequence ID" value="GEY61807.1"/>
    <property type="molecule type" value="Genomic_DNA"/>
</dbReference>
<reference evidence="2" key="1">
    <citation type="journal article" date="2019" name="Sci. Rep.">
        <title>Draft genome of Tanacetum cinerariifolium, the natural source of mosquito coil.</title>
        <authorList>
            <person name="Yamashiro T."/>
            <person name="Shiraishi A."/>
            <person name="Satake H."/>
            <person name="Nakayama K."/>
        </authorList>
    </citation>
    <scope>NUCLEOTIDE SEQUENCE</scope>
</reference>
<comment type="caution">
    <text evidence="2">The sequence shown here is derived from an EMBL/GenBank/DDBJ whole genome shotgun (WGS) entry which is preliminary data.</text>
</comment>
<sequence length="230" mass="25676">MANPNLEDPNVPNEDVLEEDPYHLLDYDEEEDPKMDIDEEEPEEDPVEEPKPLAGHGDQFDAHLNPQPRNMNGWVNDDDDVEEEDDENEDVDIEEDNDAGIIFPYEVQGDQTPPPKDESSDSEFEAEEADDEVEVEEAGAEPEVEEAGVEPKVEEVGDEPEAEGADVELEAEEPDGAPEAIIRTGSQRPFAVRDFPMGFYEIGESSTARNPQFVGGLAPWALRRDLEALR</sequence>
<accession>A0A699HS68</accession>
<proteinExistence type="predicted"/>
<gene>
    <name evidence="2" type="ORF">Tci_433781</name>
</gene>
<feature type="compositionally biased region" description="Acidic residues" evidence="1">
    <location>
        <begin position="76"/>
        <end position="98"/>
    </location>
</feature>
<evidence type="ECO:0000313" key="2">
    <source>
        <dbReference type="EMBL" id="GEY61807.1"/>
    </source>
</evidence>
<feature type="region of interest" description="Disordered" evidence="1">
    <location>
        <begin position="1"/>
        <end position="185"/>
    </location>
</feature>
<organism evidence="2">
    <name type="scientific">Tanacetum cinerariifolium</name>
    <name type="common">Dalmatian daisy</name>
    <name type="synonym">Chrysanthemum cinerariifolium</name>
    <dbReference type="NCBI Taxonomy" id="118510"/>
    <lineage>
        <taxon>Eukaryota</taxon>
        <taxon>Viridiplantae</taxon>
        <taxon>Streptophyta</taxon>
        <taxon>Embryophyta</taxon>
        <taxon>Tracheophyta</taxon>
        <taxon>Spermatophyta</taxon>
        <taxon>Magnoliopsida</taxon>
        <taxon>eudicotyledons</taxon>
        <taxon>Gunneridae</taxon>
        <taxon>Pentapetalae</taxon>
        <taxon>asterids</taxon>
        <taxon>campanulids</taxon>
        <taxon>Asterales</taxon>
        <taxon>Asteraceae</taxon>
        <taxon>Asteroideae</taxon>
        <taxon>Anthemideae</taxon>
        <taxon>Anthemidinae</taxon>
        <taxon>Tanacetum</taxon>
    </lineage>
</organism>
<evidence type="ECO:0000256" key="1">
    <source>
        <dbReference type="SAM" id="MobiDB-lite"/>
    </source>
</evidence>